<evidence type="ECO:0000259" key="1">
    <source>
        <dbReference type="Pfam" id="PF08241"/>
    </source>
</evidence>
<dbReference type="InterPro" id="IPR029063">
    <property type="entry name" value="SAM-dependent_MTases_sf"/>
</dbReference>
<reference evidence="3" key="1">
    <citation type="journal article" date="2019" name="Int. J. Syst. Evol. Microbiol.">
        <title>The Global Catalogue of Microorganisms (GCM) 10K type strain sequencing project: providing services to taxonomists for standard genome sequencing and annotation.</title>
        <authorList>
            <consortium name="The Broad Institute Genomics Platform"/>
            <consortium name="The Broad Institute Genome Sequencing Center for Infectious Disease"/>
            <person name="Wu L."/>
            <person name="Ma J."/>
        </authorList>
    </citation>
    <scope>NUCLEOTIDE SEQUENCE [LARGE SCALE GENOMIC DNA]</scope>
    <source>
        <strain evidence="3">JCM 10425</strain>
    </source>
</reference>
<evidence type="ECO:0000313" key="3">
    <source>
        <dbReference type="Proteomes" id="UP001500967"/>
    </source>
</evidence>
<evidence type="ECO:0000313" key="2">
    <source>
        <dbReference type="EMBL" id="GAA0219441.1"/>
    </source>
</evidence>
<dbReference type="Proteomes" id="UP001500967">
    <property type="component" value="Unassembled WGS sequence"/>
</dbReference>
<keyword evidence="2" id="KW-0489">Methyltransferase</keyword>
<accession>A0ABP3CZP5</accession>
<dbReference type="GO" id="GO:0008168">
    <property type="term" value="F:methyltransferase activity"/>
    <property type="evidence" value="ECO:0007669"/>
    <property type="project" value="UniProtKB-KW"/>
</dbReference>
<feature type="domain" description="Methyltransferase type 11" evidence="1">
    <location>
        <begin position="79"/>
        <end position="167"/>
    </location>
</feature>
<name>A0ABP3CZP5_9ACTN</name>
<dbReference type="CDD" id="cd02440">
    <property type="entry name" value="AdoMet_MTases"/>
    <property type="match status" value="1"/>
</dbReference>
<keyword evidence="2" id="KW-0808">Transferase</keyword>
<gene>
    <name evidence="2" type="ORF">GCM10009539_01020</name>
</gene>
<comment type="caution">
    <text evidence="2">The sequence shown here is derived from an EMBL/GenBank/DDBJ whole genome shotgun (WGS) entry which is preliminary data.</text>
</comment>
<sequence length="272" mass="29707">MARPEGRIALIDVSGSSTGTAADGRQLIVPPPGTLRRSIALFRAFRVEQTDPDLFYGMLAADSARQVAGYTELAGKTVLDVGGGPGYFADAFRKAGANYVGIDADLGELAARTEPGPGTVLGSGMALPIRTGSIDVCYSSNVLEHVDRPELMADEMVRVTRPGGTVFLSYMLWWGPHGGHETSPWHYLGGDYAARRYARKQGHQPKNVFGESLFRITAGRMIRWAKRGRSAGRFDLLDVVPRYHPDGAKWVVRVPGVRELVTWNLVLVLRVR</sequence>
<keyword evidence="3" id="KW-1185">Reference proteome</keyword>
<dbReference type="Pfam" id="PF08241">
    <property type="entry name" value="Methyltransf_11"/>
    <property type="match status" value="1"/>
</dbReference>
<dbReference type="SUPFAM" id="SSF53335">
    <property type="entry name" value="S-adenosyl-L-methionine-dependent methyltransferases"/>
    <property type="match status" value="1"/>
</dbReference>
<protein>
    <submittedName>
        <fullName evidence="2">Class I SAM-dependent methyltransferase</fullName>
    </submittedName>
</protein>
<dbReference type="InterPro" id="IPR013216">
    <property type="entry name" value="Methyltransf_11"/>
</dbReference>
<dbReference type="Gene3D" id="3.40.50.150">
    <property type="entry name" value="Vaccinia Virus protein VP39"/>
    <property type="match status" value="1"/>
</dbReference>
<dbReference type="EMBL" id="BAAAGX010000001">
    <property type="protein sequence ID" value="GAA0219441.1"/>
    <property type="molecule type" value="Genomic_DNA"/>
</dbReference>
<organism evidence="2 3">
    <name type="scientific">Cryptosporangium japonicum</name>
    <dbReference type="NCBI Taxonomy" id="80872"/>
    <lineage>
        <taxon>Bacteria</taxon>
        <taxon>Bacillati</taxon>
        <taxon>Actinomycetota</taxon>
        <taxon>Actinomycetes</taxon>
        <taxon>Cryptosporangiales</taxon>
        <taxon>Cryptosporangiaceae</taxon>
        <taxon>Cryptosporangium</taxon>
    </lineage>
</organism>
<dbReference type="GO" id="GO:0032259">
    <property type="term" value="P:methylation"/>
    <property type="evidence" value="ECO:0007669"/>
    <property type="project" value="UniProtKB-KW"/>
</dbReference>
<proteinExistence type="predicted"/>